<evidence type="ECO:0000256" key="1">
    <source>
        <dbReference type="SAM" id="Phobius"/>
    </source>
</evidence>
<dbReference type="EMBL" id="JXNU01000003">
    <property type="protein sequence ID" value="KKF35607.1"/>
    <property type="molecule type" value="Genomic_DNA"/>
</dbReference>
<keyword evidence="1" id="KW-0472">Membrane</keyword>
<organism evidence="2 3">
    <name type="scientific">Erwinia tracheiphila</name>
    <dbReference type="NCBI Taxonomy" id="65700"/>
    <lineage>
        <taxon>Bacteria</taxon>
        <taxon>Pseudomonadati</taxon>
        <taxon>Pseudomonadota</taxon>
        <taxon>Gammaproteobacteria</taxon>
        <taxon>Enterobacterales</taxon>
        <taxon>Erwiniaceae</taxon>
        <taxon>Erwinia</taxon>
    </lineage>
</organism>
<evidence type="ECO:0000313" key="3">
    <source>
        <dbReference type="Proteomes" id="UP000033924"/>
    </source>
</evidence>
<keyword evidence="1" id="KW-0812">Transmembrane</keyword>
<dbReference type="AlphaFoldDB" id="A0A0M2KE67"/>
<sequence>MKNILFYIAMGCAIVPFFITVLQFVIFSINNEKYNTLLSMYHNSKFELPPLYKFYGSMGFLGSFGMSYFFSRLKKGKKIIFQPKEQITVSEFLKGIDISLTKWIDNYYYLSISALFLYAVFVVISLIKAVITQI</sequence>
<keyword evidence="3" id="KW-1185">Reference proteome</keyword>
<feature type="transmembrane region" description="Helical" evidence="1">
    <location>
        <begin position="50"/>
        <end position="70"/>
    </location>
</feature>
<name>A0A0M2KE67_9GAMM</name>
<protein>
    <submittedName>
        <fullName evidence="2">Membrane protein</fullName>
    </submittedName>
</protein>
<accession>A0A0M2KE67</accession>
<evidence type="ECO:0000313" key="2">
    <source>
        <dbReference type="EMBL" id="KKF35607.1"/>
    </source>
</evidence>
<gene>
    <name evidence="2" type="ORF">SY86_09490</name>
</gene>
<keyword evidence="1" id="KW-1133">Transmembrane helix</keyword>
<dbReference type="RefSeq" id="WP_016192129.1">
    <property type="nucleotide sequence ID" value="NZ_CP089932.1"/>
</dbReference>
<dbReference type="PATRIC" id="fig|65700.7.peg.2398"/>
<comment type="caution">
    <text evidence="2">The sequence shown here is derived from an EMBL/GenBank/DDBJ whole genome shotgun (WGS) entry which is preliminary data.</text>
</comment>
<reference evidence="2 3" key="1">
    <citation type="submission" date="2015-01" db="EMBL/GenBank/DDBJ databases">
        <title>Erwinia tracheiphila.</title>
        <authorList>
            <person name="Shapiro L.R."/>
        </authorList>
    </citation>
    <scope>NUCLEOTIDE SEQUENCE [LARGE SCALE GENOMIC DNA]</scope>
    <source>
        <strain evidence="2 3">BuffGH</strain>
    </source>
</reference>
<feature type="transmembrane region" description="Helical" evidence="1">
    <location>
        <begin position="7"/>
        <end position="30"/>
    </location>
</feature>
<feature type="transmembrane region" description="Helical" evidence="1">
    <location>
        <begin position="107"/>
        <end position="131"/>
    </location>
</feature>
<dbReference type="Proteomes" id="UP000033924">
    <property type="component" value="Unassembled WGS sequence"/>
</dbReference>
<proteinExistence type="predicted"/>